<comment type="caution">
    <text evidence="1">The sequence shown here is derived from an EMBL/GenBank/DDBJ whole genome shotgun (WGS) entry which is preliminary data.</text>
</comment>
<proteinExistence type="predicted"/>
<dbReference type="RefSeq" id="WP_284471868.1">
    <property type="nucleotide sequence ID" value="NZ_JAQFIE010000001.1"/>
</dbReference>
<protein>
    <submittedName>
        <fullName evidence="1">Uncharacterized protein</fullName>
    </submittedName>
</protein>
<evidence type="ECO:0000313" key="2">
    <source>
        <dbReference type="Proteomes" id="UP001234602"/>
    </source>
</evidence>
<dbReference type="AlphaFoldDB" id="A0AAW7IYF5"/>
<gene>
    <name evidence="1" type="ORF">QUF89_25570</name>
</gene>
<sequence>MKTEDEKTSEGLNEIFEIINAKGDIGEIKEIVQKSDEEENEDK</sequence>
<evidence type="ECO:0000313" key="1">
    <source>
        <dbReference type="EMBL" id="MDM5455458.1"/>
    </source>
</evidence>
<organism evidence="1 2">
    <name type="scientific">Peribacillus simplex</name>
    <dbReference type="NCBI Taxonomy" id="1478"/>
    <lineage>
        <taxon>Bacteria</taxon>
        <taxon>Bacillati</taxon>
        <taxon>Bacillota</taxon>
        <taxon>Bacilli</taxon>
        <taxon>Bacillales</taxon>
        <taxon>Bacillaceae</taxon>
        <taxon>Peribacillus</taxon>
    </lineage>
</organism>
<dbReference type="Proteomes" id="UP001234602">
    <property type="component" value="Unassembled WGS sequence"/>
</dbReference>
<name>A0AAW7IYF5_9BACI</name>
<reference evidence="1" key="1">
    <citation type="submission" date="2023-06" db="EMBL/GenBank/DDBJ databases">
        <title>Comparative genomics of Bacillaceae isolates and their secondary metabolite potential.</title>
        <authorList>
            <person name="Song L."/>
            <person name="Nielsen L.J."/>
            <person name="Mohite O."/>
            <person name="Xu X."/>
            <person name="Weber T."/>
            <person name="Kovacs A.T."/>
        </authorList>
    </citation>
    <scope>NUCLEOTIDE SEQUENCE</scope>
    <source>
        <strain evidence="1">D8_B_37</strain>
    </source>
</reference>
<dbReference type="EMBL" id="JAUCEY010000008">
    <property type="protein sequence ID" value="MDM5455458.1"/>
    <property type="molecule type" value="Genomic_DNA"/>
</dbReference>
<accession>A0AAW7IYF5</accession>